<dbReference type="OrthoDB" id="5858076at2"/>
<dbReference type="AlphaFoldDB" id="E3BK67"/>
<gene>
    <name evidence="2" type="ORF">VIBC2010_04719</name>
</gene>
<dbReference type="InterPro" id="IPR027417">
    <property type="entry name" value="P-loop_NTPase"/>
</dbReference>
<protein>
    <recommendedName>
        <fullName evidence="1">AAA domain-containing protein</fullName>
    </recommendedName>
</protein>
<dbReference type="eggNOG" id="COG0455">
    <property type="taxonomic scope" value="Bacteria"/>
</dbReference>
<feature type="domain" description="AAA" evidence="1">
    <location>
        <begin position="147"/>
        <end position="264"/>
    </location>
</feature>
<dbReference type="RefSeq" id="WP_009601422.1">
    <property type="nucleotide sequence ID" value="NZ_AEIU01000074.1"/>
</dbReference>
<accession>E3BK67</accession>
<sequence>MNLDNIFKKTENNQSSENKKDIIVSDDNEFLESMKENYIIEGYDKPVLLNKNNNVNYKSYTDRNAKNIIIDFRGSDDLIKETSDLIYYLDIRISLFVVGDIDSIKLQNEVKKLGANYIFFCGDVGGVFNAIDSFSQGKKNGFSRSAKRILILGTKGGIGVSTISCLLSRFISEKINLKTLLIEHSSLSINSDILLGIKSEKSRRNIFDIEYTEIDSAIASTYIKNSFEKLDYLSLDNSFSQSKSKSLMLIKLSEEVKDKYNFIIDSVCSEKFEELYNEYGRIKYHRVFVICEPSVSSIRTYNNIKSKFKDDNLKVVLNSNRVSKDYIMSLRQAKEKIDISDVFQINHESNIEKTIIKHGLEGLNRTKFYTSVGEIVTDLTGKNFDKKYKYSLFK</sequence>
<dbReference type="SUPFAM" id="SSF52540">
    <property type="entry name" value="P-loop containing nucleoside triphosphate hydrolases"/>
    <property type="match status" value="1"/>
</dbReference>
<comment type="caution">
    <text evidence="2">The sequence shown here is derived from an EMBL/GenBank/DDBJ whole genome shotgun (WGS) entry which is preliminary data.</text>
</comment>
<proteinExistence type="predicted"/>
<dbReference type="Proteomes" id="UP000002943">
    <property type="component" value="Unassembled WGS sequence"/>
</dbReference>
<organism evidence="2 3">
    <name type="scientific">Vibrio caribbeanicus ATCC BAA-2122</name>
    <dbReference type="NCBI Taxonomy" id="796620"/>
    <lineage>
        <taxon>Bacteria</taxon>
        <taxon>Pseudomonadati</taxon>
        <taxon>Pseudomonadota</taxon>
        <taxon>Gammaproteobacteria</taxon>
        <taxon>Vibrionales</taxon>
        <taxon>Vibrionaceae</taxon>
        <taxon>Vibrio</taxon>
    </lineage>
</organism>
<keyword evidence="3" id="KW-1185">Reference proteome</keyword>
<name>E3BK67_9VIBR</name>
<reference evidence="2 3" key="1">
    <citation type="journal article" date="2012" name="Int. J. Syst. Evol. Microbiol.">
        <title>Vibrio caribbeanicus sp. nov., isolated from the marine sponge Scleritoderma cyanea.</title>
        <authorList>
            <person name="Hoffmann M."/>
            <person name="Monday S.R."/>
            <person name="Allard M.W."/>
            <person name="Strain E.A."/>
            <person name="Whittaker P."/>
            <person name="Naum M."/>
            <person name="McCarthy P.J."/>
            <person name="Lopez J.V."/>
            <person name="Fischer M."/>
            <person name="Brown E.W."/>
        </authorList>
    </citation>
    <scope>NUCLEOTIDE SEQUENCE [LARGE SCALE GENOMIC DNA]</scope>
    <source>
        <strain evidence="2 3">ATCC BAA-2122</strain>
    </source>
</reference>
<dbReference type="Pfam" id="PF13614">
    <property type="entry name" value="AAA_31"/>
    <property type="match status" value="1"/>
</dbReference>
<evidence type="ECO:0000313" key="3">
    <source>
        <dbReference type="Proteomes" id="UP000002943"/>
    </source>
</evidence>
<dbReference type="Gene3D" id="3.40.50.300">
    <property type="entry name" value="P-loop containing nucleotide triphosphate hydrolases"/>
    <property type="match status" value="1"/>
</dbReference>
<evidence type="ECO:0000313" key="2">
    <source>
        <dbReference type="EMBL" id="EFP96452.1"/>
    </source>
</evidence>
<dbReference type="InterPro" id="IPR025669">
    <property type="entry name" value="AAA_dom"/>
</dbReference>
<dbReference type="EMBL" id="AEIU01000074">
    <property type="protein sequence ID" value="EFP96452.1"/>
    <property type="molecule type" value="Genomic_DNA"/>
</dbReference>
<dbReference type="STRING" id="796620.VIBC2010_04719"/>
<evidence type="ECO:0000259" key="1">
    <source>
        <dbReference type="Pfam" id="PF13614"/>
    </source>
</evidence>